<dbReference type="OrthoDB" id="20872at2759"/>
<evidence type="ECO:0000313" key="5">
    <source>
        <dbReference type="Proteomes" id="UP000012174"/>
    </source>
</evidence>
<feature type="repeat" description="ANK" evidence="3">
    <location>
        <begin position="165"/>
        <end position="197"/>
    </location>
</feature>
<dbReference type="PROSITE" id="PS50297">
    <property type="entry name" value="ANK_REP_REGION"/>
    <property type="match status" value="2"/>
</dbReference>
<dbReference type="Pfam" id="PF00023">
    <property type="entry name" value="Ank"/>
    <property type="match status" value="1"/>
</dbReference>
<protein>
    <submittedName>
        <fullName evidence="4">Uncharacterized protein</fullName>
    </submittedName>
</protein>
<dbReference type="PANTHER" id="PTHR24198:SF165">
    <property type="entry name" value="ANKYRIN REPEAT-CONTAINING PROTEIN-RELATED"/>
    <property type="match status" value="1"/>
</dbReference>
<proteinExistence type="predicted"/>
<keyword evidence="5" id="KW-1185">Reference proteome</keyword>
<dbReference type="Gene3D" id="1.25.40.20">
    <property type="entry name" value="Ankyrin repeat-containing domain"/>
    <property type="match status" value="2"/>
</dbReference>
<dbReference type="PANTHER" id="PTHR24198">
    <property type="entry name" value="ANKYRIN REPEAT AND PROTEIN KINASE DOMAIN-CONTAINING PROTEIN"/>
    <property type="match status" value="1"/>
</dbReference>
<evidence type="ECO:0000313" key="4">
    <source>
        <dbReference type="EMBL" id="EMR66033.1"/>
    </source>
</evidence>
<keyword evidence="2 3" id="KW-0040">ANK repeat</keyword>
<dbReference type="Pfam" id="PF12796">
    <property type="entry name" value="Ank_2"/>
    <property type="match status" value="1"/>
</dbReference>
<dbReference type="InterPro" id="IPR002110">
    <property type="entry name" value="Ankyrin_rpt"/>
</dbReference>
<keyword evidence="1" id="KW-0677">Repeat</keyword>
<dbReference type="SUPFAM" id="SSF48403">
    <property type="entry name" value="Ankyrin repeat"/>
    <property type="match status" value="1"/>
</dbReference>
<dbReference type="Proteomes" id="UP000012174">
    <property type="component" value="Unassembled WGS sequence"/>
</dbReference>
<feature type="repeat" description="ANK" evidence="3">
    <location>
        <begin position="92"/>
        <end position="124"/>
    </location>
</feature>
<accession>M7SNM2</accession>
<dbReference type="SMART" id="SM00248">
    <property type="entry name" value="ANK"/>
    <property type="match status" value="2"/>
</dbReference>
<dbReference type="HOGENOM" id="CLU_1229934_0_0_1"/>
<name>M7SNM2_EUTLA</name>
<dbReference type="EMBL" id="KB706724">
    <property type="protein sequence ID" value="EMR66033.1"/>
    <property type="molecule type" value="Genomic_DNA"/>
</dbReference>
<dbReference type="AlphaFoldDB" id="M7SNM2"/>
<gene>
    <name evidence="4" type="ORF">UCREL1_6981</name>
</gene>
<sequence>MITVTKKEKKDFWKYAESNDVRAFGNLVNRLRSENNCTKGDIYARVDCPNGLTLAHVGAGAKSNAVLNYILNATEFASQEQFIDFVDEQDKNGRTALMLAAGNANHTGMRLLLDAGASVTLIDGERSSVLHYAAGNKARNTIILVDLYTRFRDTGLLDVNYRNYDGETPLHEAAGDGNAESIFHILDWGADPTIRSRKKLTPRGLAEQCGAYEALDAFDSRGITR</sequence>
<evidence type="ECO:0000256" key="1">
    <source>
        <dbReference type="ARBA" id="ARBA00022737"/>
    </source>
</evidence>
<evidence type="ECO:0000256" key="2">
    <source>
        <dbReference type="ARBA" id="ARBA00023043"/>
    </source>
</evidence>
<organism evidence="4 5">
    <name type="scientific">Eutypa lata (strain UCR-EL1)</name>
    <name type="common">Grapevine dieback disease fungus</name>
    <name type="synonym">Eutypa armeniacae</name>
    <dbReference type="NCBI Taxonomy" id="1287681"/>
    <lineage>
        <taxon>Eukaryota</taxon>
        <taxon>Fungi</taxon>
        <taxon>Dikarya</taxon>
        <taxon>Ascomycota</taxon>
        <taxon>Pezizomycotina</taxon>
        <taxon>Sordariomycetes</taxon>
        <taxon>Xylariomycetidae</taxon>
        <taxon>Xylariales</taxon>
        <taxon>Diatrypaceae</taxon>
        <taxon>Eutypa</taxon>
    </lineage>
</organism>
<evidence type="ECO:0000256" key="3">
    <source>
        <dbReference type="PROSITE-ProRule" id="PRU00023"/>
    </source>
</evidence>
<dbReference type="KEGG" id="ela:UCREL1_6981"/>
<dbReference type="PROSITE" id="PS50088">
    <property type="entry name" value="ANK_REPEAT"/>
    <property type="match status" value="2"/>
</dbReference>
<reference evidence="5" key="1">
    <citation type="journal article" date="2013" name="Genome Announc.">
        <title>Draft genome sequence of the grapevine dieback fungus Eutypa lata UCR-EL1.</title>
        <authorList>
            <person name="Blanco-Ulate B."/>
            <person name="Rolshausen P.E."/>
            <person name="Cantu D."/>
        </authorList>
    </citation>
    <scope>NUCLEOTIDE SEQUENCE [LARGE SCALE GENOMIC DNA]</scope>
    <source>
        <strain evidence="5">UCR-EL1</strain>
    </source>
</reference>
<dbReference type="InterPro" id="IPR036770">
    <property type="entry name" value="Ankyrin_rpt-contain_sf"/>
</dbReference>